<name>A0A5D0NHT1_9ACTN</name>
<protein>
    <submittedName>
        <fullName evidence="2">Ammosamide/lymphostin RiPP family protein</fullName>
    </submittedName>
</protein>
<dbReference type="Proteomes" id="UP000323380">
    <property type="component" value="Unassembled WGS sequence"/>
</dbReference>
<accession>A0A5D0NHT1</accession>
<gene>
    <name evidence="2" type="ORF">FXF69_23695</name>
</gene>
<proteinExistence type="predicted"/>
<evidence type="ECO:0000313" key="3">
    <source>
        <dbReference type="Proteomes" id="UP000323380"/>
    </source>
</evidence>
<sequence>MRSRREKCPFDSRSTLSREAEMRSDNAENVQDGARPDPEAVVADGVEDDDLDDLDDLDFDLEEVEDKIAPLALA</sequence>
<keyword evidence="3" id="KW-1185">Reference proteome</keyword>
<dbReference type="NCBIfam" id="NF033737">
    <property type="entry name" value="Amm_Lyn_leader"/>
    <property type="match status" value="1"/>
</dbReference>
<reference evidence="2 3" key="1">
    <citation type="submission" date="2019-08" db="EMBL/GenBank/DDBJ databases">
        <title>Actinomadura sp. nov. CYP1-5 isolated from mountain soil.</title>
        <authorList>
            <person name="Songsumanus A."/>
            <person name="Kuncharoen N."/>
            <person name="Kudo T."/>
            <person name="Yuki M."/>
            <person name="Igarashi Y."/>
            <person name="Tanasupawat S."/>
        </authorList>
    </citation>
    <scope>NUCLEOTIDE SEQUENCE [LARGE SCALE GENOMIC DNA]</scope>
    <source>
        <strain evidence="2 3">JCM 14158</strain>
    </source>
</reference>
<dbReference type="AlphaFoldDB" id="A0A5D0NHT1"/>
<comment type="caution">
    <text evidence="2">The sequence shown here is derived from an EMBL/GenBank/DDBJ whole genome shotgun (WGS) entry which is preliminary data.</text>
</comment>
<evidence type="ECO:0000313" key="2">
    <source>
        <dbReference type="EMBL" id="TYB43970.1"/>
    </source>
</evidence>
<dbReference type="STRING" id="1220554.GCA_001552135_06808"/>
<feature type="compositionally biased region" description="Basic and acidic residues" evidence="1">
    <location>
        <begin position="1"/>
        <end position="26"/>
    </location>
</feature>
<organism evidence="2 3">
    <name type="scientific">Actinomadura chibensis</name>
    <dbReference type="NCBI Taxonomy" id="392828"/>
    <lineage>
        <taxon>Bacteria</taxon>
        <taxon>Bacillati</taxon>
        <taxon>Actinomycetota</taxon>
        <taxon>Actinomycetes</taxon>
        <taxon>Streptosporangiales</taxon>
        <taxon>Thermomonosporaceae</taxon>
        <taxon>Actinomadura</taxon>
    </lineage>
</organism>
<dbReference type="EMBL" id="VSFG01000005">
    <property type="protein sequence ID" value="TYB43970.1"/>
    <property type="molecule type" value="Genomic_DNA"/>
</dbReference>
<feature type="region of interest" description="Disordered" evidence="1">
    <location>
        <begin position="1"/>
        <end position="40"/>
    </location>
</feature>
<evidence type="ECO:0000256" key="1">
    <source>
        <dbReference type="SAM" id="MobiDB-lite"/>
    </source>
</evidence>